<dbReference type="PANTHER" id="PTHR30341">
    <property type="entry name" value="SODIUM ION/PROTON ANTIPORTER NHAA-RELATED"/>
    <property type="match status" value="1"/>
</dbReference>
<dbReference type="InterPro" id="IPR004670">
    <property type="entry name" value="NhaA"/>
</dbReference>
<evidence type="ECO:0000256" key="11">
    <source>
        <dbReference type="ARBA" id="ARBA00023201"/>
    </source>
</evidence>
<keyword evidence="5 12" id="KW-1003">Cell membrane</keyword>
<evidence type="ECO:0000256" key="5">
    <source>
        <dbReference type="ARBA" id="ARBA00022475"/>
    </source>
</evidence>
<accession>A0A7W8QSP3</accession>
<feature type="transmembrane region" description="Helical" evidence="12">
    <location>
        <begin position="135"/>
        <end position="154"/>
    </location>
</feature>
<feature type="compositionally biased region" description="Basic and acidic residues" evidence="13">
    <location>
        <begin position="626"/>
        <end position="635"/>
    </location>
</feature>
<dbReference type="PANTHER" id="PTHR30341:SF0">
    <property type="entry name" value="NA(+)_H(+) ANTIPORTER NHAA"/>
    <property type="match status" value="1"/>
</dbReference>
<feature type="transmembrane region" description="Helical" evidence="12">
    <location>
        <begin position="297"/>
        <end position="315"/>
    </location>
</feature>
<dbReference type="CDD" id="cd02972">
    <property type="entry name" value="DsbA_family"/>
    <property type="match status" value="1"/>
</dbReference>
<gene>
    <name evidence="12" type="primary">nhaA</name>
    <name evidence="15" type="ORF">HDA36_006023</name>
</gene>
<feature type="transmembrane region" description="Helical" evidence="12">
    <location>
        <begin position="188"/>
        <end position="204"/>
    </location>
</feature>
<dbReference type="GO" id="GO:0015385">
    <property type="term" value="F:sodium:proton antiporter activity"/>
    <property type="evidence" value="ECO:0007669"/>
    <property type="project" value="UniProtKB-UniRule"/>
</dbReference>
<dbReference type="Gene3D" id="3.40.30.10">
    <property type="entry name" value="Glutaredoxin"/>
    <property type="match status" value="1"/>
</dbReference>
<evidence type="ECO:0000256" key="4">
    <source>
        <dbReference type="ARBA" id="ARBA00022449"/>
    </source>
</evidence>
<keyword evidence="11 12" id="KW-0739">Sodium transport</keyword>
<dbReference type="Pfam" id="PF06965">
    <property type="entry name" value="Na_H_antiport_1"/>
    <property type="match status" value="1"/>
</dbReference>
<comment type="similarity">
    <text evidence="2">In the N-terminal section; belongs to the NhaA Na(+)/H(+) (TC 2.A.33) antiporter family.</text>
</comment>
<evidence type="ECO:0000256" key="7">
    <source>
        <dbReference type="ARBA" id="ARBA00022989"/>
    </source>
</evidence>
<evidence type="ECO:0000256" key="13">
    <source>
        <dbReference type="SAM" id="MobiDB-lite"/>
    </source>
</evidence>
<feature type="transmembrane region" description="Helical" evidence="12">
    <location>
        <begin position="327"/>
        <end position="352"/>
    </location>
</feature>
<dbReference type="AlphaFoldDB" id="A0A7W8QSP3"/>
<keyword evidence="3 12" id="KW-0813">Transport</keyword>
<dbReference type="RefSeq" id="WP_184399038.1">
    <property type="nucleotide sequence ID" value="NZ_BAAAJD010000094.1"/>
</dbReference>
<dbReference type="Pfam" id="PF13462">
    <property type="entry name" value="Thioredoxin_4"/>
    <property type="match status" value="1"/>
</dbReference>
<feature type="transmembrane region" description="Helical" evidence="12">
    <location>
        <begin position="216"/>
        <end position="247"/>
    </location>
</feature>
<comment type="subcellular location">
    <subcellularLocation>
        <location evidence="1">Cell inner membrane</location>
        <topology evidence="1">Multi-pass membrane protein</topology>
    </subcellularLocation>
    <subcellularLocation>
        <location evidence="12">Cell membrane</location>
        <topology evidence="12">Multi-pass membrane protein</topology>
    </subcellularLocation>
</comment>
<feature type="domain" description="Thioredoxin" evidence="14">
    <location>
        <begin position="423"/>
        <end position="609"/>
    </location>
</feature>
<dbReference type="GO" id="GO:0005886">
    <property type="term" value="C:plasma membrane"/>
    <property type="evidence" value="ECO:0007669"/>
    <property type="project" value="UniProtKB-SubCell"/>
</dbReference>
<keyword evidence="9 12" id="KW-0406">Ion transport</keyword>
<feature type="transmembrane region" description="Helical" evidence="12">
    <location>
        <begin position="364"/>
        <end position="390"/>
    </location>
</feature>
<dbReference type="InterPro" id="IPR012336">
    <property type="entry name" value="Thioredoxin-like_fold"/>
</dbReference>
<keyword evidence="7 12" id="KW-1133">Transmembrane helix</keyword>
<evidence type="ECO:0000259" key="14">
    <source>
        <dbReference type="PROSITE" id="PS51352"/>
    </source>
</evidence>
<evidence type="ECO:0000256" key="1">
    <source>
        <dbReference type="ARBA" id="ARBA00004429"/>
    </source>
</evidence>
<keyword evidence="16" id="KW-1185">Reference proteome</keyword>
<feature type="region of interest" description="Disordered" evidence="13">
    <location>
        <begin position="613"/>
        <end position="652"/>
    </location>
</feature>
<keyword evidence="10 12" id="KW-0472">Membrane</keyword>
<protein>
    <recommendedName>
        <fullName evidence="12">Na(+)/H(+) antiporter NhaA</fullName>
    </recommendedName>
    <alternativeName>
        <fullName evidence="12">Sodium/proton antiporter NhaA</fullName>
    </alternativeName>
</protein>
<feature type="transmembrane region" description="Helical" evidence="12">
    <location>
        <begin position="161"/>
        <end position="182"/>
    </location>
</feature>
<evidence type="ECO:0000256" key="6">
    <source>
        <dbReference type="ARBA" id="ARBA00022692"/>
    </source>
</evidence>
<name>A0A7W8QSP3_9ACTN</name>
<evidence type="ECO:0000313" key="15">
    <source>
        <dbReference type="EMBL" id="MBB5435875.1"/>
    </source>
</evidence>
<dbReference type="InterPro" id="IPR023171">
    <property type="entry name" value="Na/H_antiporter_dom_sf"/>
</dbReference>
<proteinExistence type="inferred from homology"/>
<dbReference type="EMBL" id="JACHDB010000002">
    <property type="protein sequence ID" value="MBB5435875.1"/>
    <property type="molecule type" value="Genomic_DNA"/>
</dbReference>
<sequence>MNTTSDRHQASPPTAFLRSRGAATLLLLLAAIAGLAWANSPWGDGYEHFWETPVGLDIGGTASSLTLHQWVNDGLMVLFFLAIGLELSRELTLGELRERRVVVVPVCAAVGGVVGPALIYLAFNAGGPGAMGWGIPVGTDTAFALGLISVIGARCPAPLRVFLLTLSIADDILAIAVIALFYTTDLSLPALGASVVLLALIAALRKLRVGRIPAYVVLGIALWAAVFQSGVHPTLAGIVVGVLVTVYPPEETRLLRASETLHAFTLDPGAQRAREAARSLAGAVPPNVRLQLQLDPWVTYLIVPLFALANTGIRVDGPALAEAATSPVTLGIVFGLVVGKTVGVCAGTWIPLRMRWGTLPGGLVWGQVAGGAAICGVGFTMALFITGLAFDDPVLRNDAVIGVIAGSLLSAGLGWLIFKVAWNRGGECAAPDEGAAGDGPPPRLADPVGDTDHVRGPDDAPVTIVEYGDYECPYCGEAHPSVEALLERYPDEVRFAFRHFPLRRIHPNAGPAAIAAEAAAAHGVFWEMHGTLFTNQLALGDRDLVAHAGRLGFYPWQDVPRHEARVARDEASARASGVRGTPAFFINGERYTGRLDTASLSAAVDAALALAAPDRGPLTRPAVSRTGEEHPREGTAAEEDGPEGTDRPRGGG</sequence>
<comment type="function">
    <text evidence="12">Na(+)/H(+) antiporter that extrudes sodium in exchange for external protons.</text>
</comment>
<keyword evidence="8 12" id="KW-0915">Sodium</keyword>
<dbReference type="GO" id="GO:0006885">
    <property type="term" value="P:regulation of pH"/>
    <property type="evidence" value="ECO:0007669"/>
    <property type="project" value="UniProtKB-UniRule"/>
</dbReference>
<comment type="similarity">
    <text evidence="12">Belongs to the NhaA Na(+)/H(+) (TC 2.A.33) antiporter family.</text>
</comment>
<evidence type="ECO:0000256" key="12">
    <source>
        <dbReference type="HAMAP-Rule" id="MF_01844"/>
    </source>
</evidence>
<evidence type="ECO:0000256" key="10">
    <source>
        <dbReference type="ARBA" id="ARBA00023136"/>
    </source>
</evidence>
<organism evidence="15 16">
    <name type="scientific">Nocardiopsis composta</name>
    <dbReference type="NCBI Taxonomy" id="157465"/>
    <lineage>
        <taxon>Bacteria</taxon>
        <taxon>Bacillati</taxon>
        <taxon>Actinomycetota</taxon>
        <taxon>Actinomycetes</taxon>
        <taxon>Streptosporangiales</taxon>
        <taxon>Nocardiopsidaceae</taxon>
        <taxon>Nocardiopsis</taxon>
    </lineage>
</organism>
<dbReference type="Proteomes" id="UP000572635">
    <property type="component" value="Unassembled WGS sequence"/>
</dbReference>
<evidence type="ECO:0000256" key="3">
    <source>
        <dbReference type="ARBA" id="ARBA00022448"/>
    </source>
</evidence>
<dbReference type="PROSITE" id="PS51352">
    <property type="entry name" value="THIOREDOXIN_2"/>
    <property type="match status" value="1"/>
</dbReference>
<evidence type="ECO:0000313" key="16">
    <source>
        <dbReference type="Proteomes" id="UP000572635"/>
    </source>
</evidence>
<comment type="catalytic activity">
    <reaction evidence="12">
        <text>Na(+)(in) + 2 H(+)(out) = Na(+)(out) + 2 H(+)(in)</text>
        <dbReference type="Rhea" id="RHEA:29251"/>
        <dbReference type="ChEBI" id="CHEBI:15378"/>
        <dbReference type="ChEBI" id="CHEBI:29101"/>
    </reaction>
</comment>
<dbReference type="NCBIfam" id="TIGR00773">
    <property type="entry name" value="NhaA"/>
    <property type="match status" value="1"/>
</dbReference>
<keyword evidence="6 12" id="KW-0812">Transmembrane</keyword>
<feature type="transmembrane region" description="Helical" evidence="12">
    <location>
        <begin position="399"/>
        <end position="418"/>
    </location>
</feature>
<evidence type="ECO:0000256" key="9">
    <source>
        <dbReference type="ARBA" id="ARBA00023065"/>
    </source>
</evidence>
<evidence type="ECO:0000256" key="8">
    <source>
        <dbReference type="ARBA" id="ARBA00023053"/>
    </source>
</evidence>
<dbReference type="Gene3D" id="1.20.1530.10">
    <property type="entry name" value="Na+/H+ antiporter like domain"/>
    <property type="match status" value="1"/>
</dbReference>
<dbReference type="InterPro" id="IPR013766">
    <property type="entry name" value="Thioredoxin_domain"/>
</dbReference>
<feature type="transmembrane region" description="Helical" evidence="12">
    <location>
        <begin position="70"/>
        <end position="89"/>
    </location>
</feature>
<dbReference type="HAMAP" id="MF_01844">
    <property type="entry name" value="NhaA"/>
    <property type="match status" value="1"/>
</dbReference>
<dbReference type="InterPro" id="IPR036249">
    <property type="entry name" value="Thioredoxin-like_sf"/>
</dbReference>
<evidence type="ECO:0000256" key="2">
    <source>
        <dbReference type="ARBA" id="ARBA00007006"/>
    </source>
</evidence>
<dbReference type="SUPFAM" id="SSF52833">
    <property type="entry name" value="Thioredoxin-like"/>
    <property type="match status" value="1"/>
</dbReference>
<feature type="transmembrane region" description="Helical" evidence="12">
    <location>
        <begin position="101"/>
        <end position="123"/>
    </location>
</feature>
<comment type="caution">
    <text evidence="15">The sequence shown here is derived from an EMBL/GenBank/DDBJ whole genome shotgun (WGS) entry which is preliminary data.</text>
</comment>
<reference evidence="15 16" key="1">
    <citation type="submission" date="2020-08" db="EMBL/GenBank/DDBJ databases">
        <title>Sequencing the genomes of 1000 actinobacteria strains.</title>
        <authorList>
            <person name="Klenk H.-P."/>
        </authorList>
    </citation>
    <scope>NUCLEOTIDE SEQUENCE [LARGE SCALE GENOMIC DNA]</scope>
    <source>
        <strain evidence="15 16">DSM 44551</strain>
    </source>
</reference>
<keyword evidence="4 12" id="KW-0050">Antiport</keyword>